<feature type="compositionally biased region" description="Basic and acidic residues" evidence="2">
    <location>
        <begin position="349"/>
        <end position="358"/>
    </location>
</feature>
<protein>
    <recommendedName>
        <fullName evidence="3">C2H2-type domain-containing protein</fullName>
    </recommendedName>
</protein>
<gene>
    <name evidence="4" type="ORF">L227DRAFT_652595</name>
</gene>
<keyword evidence="5" id="KW-1185">Reference proteome</keyword>
<dbReference type="PROSITE" id="PS50157">
    <property type="entry name" value="ZINC_FINGER_C2H2_2"/>
    <property type="match status" value="1"/>
</dbReference>
<dbReference type="PROSITE" id="PS00028">
    <property type="entry name" value="ZINC_FINGER_C2H2_1"/>
    <property type="match status" value="1"/>
</dbReference>
<dbReference type="AlphaFoldDB" id="A0A5C2SC11"/>
<feature type="region of interest" description="Disordered" evidence="2">
    <location>
        <begin position="328"/>
        <end position="358"/>
    </location>
</feature>
<dbReference type="OrthoDB" id="10638850at2759"/>
<evidence type="ECO:0000313" key="5">
    <source>
        <dbReference type="Proteomes" id="UP000313359"/>
    </source>
</evidence>
<evidence type="ECO:0000313" key="4">
    <source>
        <dbReference type="EMBL" id="RPD61303.1"/>
    </source>
</evidence>
<keyword evidence="1" id="KW-0862">Zinc</keyword>
<dbReference type="Gene3D" id="3.30.160.60">
    <property type="entry name" value="Classic Zinc Finger"/>
    <property type="match status" value="1"/>
</dbReference>
<name>A0A5C2SC11_9APHY</name>
<feature type="region of interest" description="Disordered" evidence="2">
    <location>
        <begin position="212"/>
        <end position="257"/>
    </location>
</feature>
<dbReference type="STRING" id="1328759.A0A5C2SC11"/>
<keyword evidence="1" id="KW-0863">Zinc-finger</keyword>
<dbReference type="InterPro" id="IPR013087">
    <property type="entry name" value="Znf_C2H2_type"/>
</dbReference>
<dbReference type="EMBL" id="ML122262">
    <property type="protein sequence ID" value="RPD61303.1"/>
    <property type="molecule type" value="Genomic_DNA"/>
</dbReference>
<keyword evidence="1" id="KW-0479">Metal-binding</keyword>
<feature type="region of interest" description="Disordered" evidence="2">
    <location>
        <begin position="121"/>
        <end position="168"/>
    </location>
</feature>
<evidence type="ECO:0000256" key="2">
    <source>
        <dbReference type="SAM" id="MobiDB-lite"/>
    </source>
</evidence>
<dbReference type="Proteomes" id="UP000313359">
    <property type="component" value="Unassembled WGS sequence"/>
</dbReference>
<accession>A0A5C2SC11</accession>
<dbReference type="SUPFAM" id="SSF57667">
    <property type="entry name" value="beta-beta-alpha zinc fingers"/>
    <property type="match status" value="1"/>
</dbReference>
<dbReference type="GO" id="GO:0008270">
    <property type="term" value="F:zinc ion binding"/>
    <property type="evidence" value="ECO:0007669"/>
    <property type="project" value="UniProtKB-KW"/>
</dbReference>
<feature type="compositionally biased region" description="Low complexity" evidence="2">
    <location>
        <begin position="212"/>
        <end position="221"/>
    </location>
</feature>
<proteinExistence type="predicted"/>
<dbReference type="InterPro" id="IPR036236">
    <property type="entry name" value="Znf_C2H2_sf"/>
</dbReference>
<feature type="compositionally biased region" description="Basic and acidic residues" evidence="2">
    <location>
        <begin position="328"/>
        <end position="342"/>
    </location>
</feature>
<reference evidence="4" key="1">
    <citation type="journal article" date="2018" name="Genome Biol. Evol.">
        <title>Genomics and development of Lentinus tigrinus, a white-rot wood-decaying mushroom with dimorphic fruiting bodies.</title>
        <authorList>
            <person name="Wu B."/>
            <person name="Xu Z."/>
            <person name="Knudson A."/>
            <person name="Carlson A."/>
            <person name="Chen N."/>
            <person name="Kovaka S."/>
            <person name="LaButti K."/>
            <person name="Lipzen A."/>
            <person name="Pennachio C."/>
            <person name="Riley R."/>
            <person name="Schakwitz W."/>
            <person name="Umezawa K."/>
            <person name="Ohm R.A."/>
            <person name="Grigoriev I.V."/>
            <person name="Nagy L.G."/>
            <person name="Gibbons J."/>
            <person name="Hibbett D."/>
        </authorList>
    </citation>
    <scope>NUCLEOTIDE SEQUENCE [LARGE SCALE GENOMIC DNA]</scope>
    <source>
        <strain evidence="4">ALCF2SS1-6</strain>
    </source>
</reference>
<organism evidence="4 5">
    <name type="scientific">Lentinus tigrinus ALCF2SS1-6</name>
    <dbReference type="NCBI Taxonomy" id="1328759"/>
    <lineage>
        <taxon>Eukaryota</taxon>
        <taxon>Fungi</taxon>
        <taxon>Dikarya</taxon>
        <taxon>Basidiomycota</taxon>
        <taxon>Agaricomycotina</taxon>
        <taxon>Agaricomycetes</taxon>
        <taxon>Polyporales</taxon>
        <taxon>Polyporaceae</taxon>
        <taxon>Lentinus</taxon>
    </lineage>
</organism>
<evidence type="ECO:0000259" key="3">
    <source>
        <dbReference type="PROSITE" id="PS50157"/>
    </source>
</evidence>
<evidence type="ECO:0000256" key="1">
    <source>
        <dbReference type="PROSITE-ProRule" id="PRU00042"/>
    </source>
</evidence>
<feature type="domain" description="C2H2-type" evidence="3">
    <location>
        <begin position="312"/>
        <end position="342"/>
    </location>
</feature>
<feature type="region of interest" description="Disordered" evidence="2">
    <location>
        <begin position="50"/>
        <end position="83"/>
    </location>
</feature>
<sequence length="358" mass="39310">MNQNQPPDTSVSLESLPSDADFDHILEQFNTVMPFLDLFNPEGAADIYDSIDSIHREASSMPPSSTEDPVESQHHQPPLCPSPPIPCDSITPMTYNLSCSPAETAYDAFTPLTQSDATYVASPTAWDSPGEKSPQGGRTPLPNMSEETPDQPLEWYASSPIPVSPDATPASFIDPSMISSVHHAWNGEQQFGGLAAPREYTVHSQDVGVSADTSVVTSTSTPLPGPDPPAVSKGNKGRKRKIETSDPQAEGSKSKKPKTHVCTYEDCSFGESQHLLNPAVLLIPHVMHIVVSERSYNLKQHVSDVHLKLRRFRCAKEGCDKAFKRDHDLRRHNQSEHTDRGSPRKVKLEKKEDAKAKN</sequence>